<feature type="transmembrane region" description="Helical" evidence="9">
    <location>
        <begin position="218"/>
        <end position="234"/>
    </location>
</feature>
<dbReference type="Pfam" id="PF00474">
    <property type="entry name" value="SSF"/>
    <property type="match status" value="1"/>
</dbReference>
<reference evidence="10 11" key="1">
    <citation type="journal article" date="2016" name="Mol. Biol. Evol.">
        <title>Comparative Genomics of Early-Diverging Mushroom-Forming Fungi Provides Insights into the Origins of Lignocellulose Decay Capabilities.</title>
        <authorList>
            <person name="Nagy L.G."/>
            <person name="Riley R."/>
            <person name="Tritt A."/>
            <person name="Adam C."/>
            <person name="Daum C."/>
            <person name="Floudas D."/>
            <person name="Sun H."/>
            <person name="Yadav J.S."/>
            <person name="Pangilinan J."/>
            <person name="Larsson K.H."/>
            <person name="Matsuura K."/>
            <person name="Barry K."/>
            <person name="Labutti K."/>
            <person name="Kuo R."/>
            <person name="Ohm R.A."/>
            <person name="Bhattacharya S.S."/>
            <person name="Shirouzu T."/>
            <person name="Yoshinaga Y."/>
            <person name="Martin F.M."/>
            <person name="Grigoriev I.V."/>
            <person name="Hibbett D.S."/>
        </authorList>
    </citation>
    <scope>NUCLEOTIDE SEQUENCE [LARGE SCALE GENOMIC DNA]</scope>
    <source>
        <strain evidence="10 11">HHB9708</strain>
    </source>
</reference>
<dbReference type="GO" id="GO:0015606">
    <property type="term" value="F:spermidine transmembrane transporter activity"/>
    <property type="evidence" value="ECO:0007669"/>
    <property type="project" value="TreeGrafter"/>
</dbReference>
<dbReference type="PANTHER" id="PTHR46154">
    <property type="match status" value="1"/>
</dbReference>
<dbReference type="PANTHER" id="PTHR46154:SF4">
    <property type="entry name" value="UREA ACTIVE TRANSPORTER"/>
    <property type="match status" value="1"/>
</dbReference>
<keyword evidence="5 9" id="KW-1133">Transmembrane helix</keyword>
<evidence type="ECO:0000313" key="11">
    <source>
        <dbReference type="Proteomes" id="UP000076722"/>
    </source>
</evidence>
<keyword evidence="4 9" id="KW-0812">Transmembrane</keyword>
<feature type="transmembrane region" description="Helical" evidence="9">
    <location>
        <begin position="59"/>
        <end position="85"/>
    </location>
</feature>
<feature type="transmembrane region" description="Helical" evidence="9">
    <location>
        <begin position="190"/>
        <end position="206"/>
    </location>
</feature>
<dbReference type="InterPro" id="IPR038377">
    <property type="entry name" value="Na/Glc_symporter_sf"/>
</dbReference>
<feature type="transmembrane region" description="Helical" evidence="9">
    <location>
        <begin position="462"/>
        <end position="483"/>
    </location>
</feature>
<feature type="transmembrane region" description="Helical" evidence="9">
    <location>
        <begin position="434"/>
        <end position="456"/>
    </location>
</feature>
<evidence type="ECO:0008006" key="12">
    <source>
        <dbReference type="Google" id="ProtNLM"/>
    </source>
</evidence>
<proteinExistence type="inferred from homology"/>
<dbReference type="InterPro" id="IPR001734">
    <property type="entry name" value="Na/solute_symporter"/>
</dbReference>
<keyword evidence="3" id="KW-0813">Transport</keyword>
<dbReference type="CDD" id="cd11476">
    <property type="entry name" value="SLC5sbd_DUR3"/>
    <property type="match status" value="1"/>
</dbReference>
<feature type="transmembrane region" description="Helical" evidence="9">
    <location>
        <begin position="91"/>
        <end position="109"/>
    </location>
</feature>
<dbReference type="AlphaFoldDB" id="A0A164W4R3"/>
<feature type="transmembrane region" description="Helical" evidence="9">
    <location>
        <begin position="530"/>
        <end position="550"/>
    </location>
</feature>
<feature type="compositionally biased region" description="Basic and acidic residues" evidence="8">
    <location>
        <begin position="676"/>
        <end position="687"/>
    </location>
</feature>
<accession>A0A164W4R3</accession>
<evidence type="ECO:0000256" key="3">
    <source>
        <dbReference type="ARBA" id="ARBA00022448"/>
    </source>
</evidence>
<dbReference type="Gene3D" id="1.20.1730.10">
    <property type="entry name" value="Sodium/glucose cotransporter"/>
    <property type="match status" value="1"/>
</dbReference>
<feature type="transmembrane region" description="Helical" evidence="9">
    <location>
        <begin position="328"/>
        <end position="348"/>
    </location>
</feature>
<dbReference type="PROSITE" id="PS50283">
    <property type="entry name" value="NA_SOLUT_SYMP_3"/>
    <property type="match status" value="1"/>
</dbReference>
<feature type="transmembrane region" description="Helical" evidence="9">
    <location>
        <begin position="490"/>
        <end position="510"/>
    </location>
</feature>
<keyword evidence="11" id="KW-1185">Reference proteome</keyword>
<evidence type="ECO:0000256" key="5">
    <source>
        <dbReference type="ARBA" id="ARBA00022989"/>
    </source>
</evidence>
<evidence type="ECO:0000256" key="7">
    <source>
        <dbReference type="RuleBase" id="RU362091"/>
    </source>
</evidence>
<evidence type="ECO:0000256" key="4">
    <source>
        <dbReference type="ARBA" id="ARBA00022692"/>
    </source>
</evidence>
<name>A0A164W4R3_9AGAM</name>
<evidence type="ECO:0000313" key="10">
    <source>
        <dbReference type="EMBL" id="KZS94735.1"/>
    </source>
</evidence>
<evidence type="ECO:0000256" key="6">
    <source>
        <dbReference type="ARBA" id="ARBA00023136"/>
    </source>
</evidence>
<dbReference type="STRING" id="1314777.A0A164W4R3"/>
<feature type="transmembrane region" description="Helical" evidence="9">
    <location>
        <begin position="14"/>
        <end position="38"/>
    </location>
</feature>
<comment type="subcellular location">
    <subcellularLocation>
        <location evidence="1">Membrane</location>
        <topology evidence="1">Multi-pass membrane protein</topology>
    </subcellularLocation>
</comment>
<feature type="transmembrane region" description="Helical" evidence="9">
    <location>
        <begin position="389"/>
        <end position="413"/>
    </location>
</feature>
<dbReference type="Proteomes" id="UP000076722">
    <property type="component" value="Unassembled WGS sequence"/>
</dbReference>
<dbReference type="InterPro" id="IPR031155">
    <property type="entry name" value="DUR"/>
</dbReference>
<sequence>MSTTELSPPLSQGAGYGVVIGLGALFALGMIFTTQVLYRRGTKDDNEEFTVAKRSIGTGLTAAAVISSWTWSTTLLSSCTVAYTYGVAGAFFYAACNSTQIMIFSNLAIQTKRKAPNAHSTLPTLCPCLAWSDIVLAAFLEIMRIRYGTVVHISFMFFSLAANTLVVSSILLGGAAAINSLTGMSGYAPVYAALWLLPASVAAYTLRGGLRATILTDYIHTAIILIVILMFWFLERKVKNPKTGFAYVIQPFCDFQMFDLLVAAQVRNDDAPTLDHSYVTIRSLGALKFAILSILEYTGVVFLDNSYHQKGIAADPASAVPGYILGGLSWYAMPFTLATTMGLVAVALENTPAFPTFAQNRRMTSAEVGAGLVLPYAAQTIMGKGGAGAVLVLMFMSCTSAISAQLIGASTVISYDIYRTYFRPAARDASLLKASHYAVIGIALFMAGFASMLHGAGIDLGFIYNMTGIFTGPALAGLVGTFYSSRQGSVAVFSSLWAGFATSVIVWLTLAHRFYGAVTVATVGELDPCLYGCVAGIGSSTLVTIVISLIKPTNYQWESLAAVRIVTDSGEKFDVTYHDPSYDPERLRRAAWLARGVTLVLFLALFIIWPLTLYGDGYIFSKSFFRGWVIVSVLWAFFAIIAVSVFPIVEGRHTIFRLFKVIIGKGTSSPIVPPKYEVEDADRKADTLDSQSSEDEEKADTRI</sequence>
<feature type="transmembrane region" description="Helical" evidence="9">
    <location>
        <begin position="625"/>
        <end position="649"/>
    </location>
</feature>
<feature type="region of interest" description="Disordered" evidence="8">
    <location>
        <begin position="671"/>
        <end position="703"/>
    </location>
</feature>
<dbReference type="GO" id="GO:0015489">
    <property type="term" value="F:putrescine transmembrane transporter activity"/>
    <property type="evidence" value="ECO:0007669"/>
    <property type="project" value="TreeGrafter"/>
</dbReference>
<keyword evidence="6 9" id="KW-0472">Membrane</keyword>
<evidence type="ECO:0000256" key="8">
    <source>
        <dbReference type="SAM" id="MobiDB-lite"/>
    </source>
</evidence>
<dbReference type="GO" id="GO:0005886">
    <property type="term" value="C:plasma membrane"/>
    <property type="evidence" value="ECO:0007669"/>
    <property type="project" value="TreeGrafter"/>
</dbReference>
<dbReference type="EMBL" id="KV419403">
    <property type="protein sequence ID" value="KZS94735.1"/>
    <property type="molecule type" value="Genomic_DNA"/>
</dbReference>
<gene>
    <name evidence="10" type="ORF">SISNIDRAFT_484272</name>
</gene>
<evidence type="ECO:0000256" key="1">
    <source>
        <dbReference type="ARBA" id="ARBA00004141"/>
    </source>
</evidence>
<comment type="similarity">
    <text evidence="2 7">Belongs to the sodium:solute symporter (SSF) (TC 2.A.21) family.</text>
</comment>
<dbReference type="OrthoDB" id="6132759at2759"/>
<dbReference type="GO" id="GO:0015204">
    <property type="term" value="F:urea transmembrane transporter activity"/>
    <property type="evidence" value="ECO:0007669"/>
    <property type="project" value="InterPro"/>
</dbReference>
<feature type="compositionally biased region" description="Acidic residues" evidence="8">
    <location>
        <begin position="692"/>
        <end position="703"/>
    </location>
</feature>
<feature type="transmembrane region" description="Helical" evidence="9">
    <location>
        <begin position="592"/>
        <end position="613"/>
    </location>
</feature>
<feature type="transmembrane region" description="Helical" evidence="9">
    <location>
        <begin position="155"/>
        <end position="178"/>
    </location>
</feature>
<evidence type="ECO:0000256" key="9">
    <source>
        <dbReference type="SAM" id="Phobius"/>
    </source>
</evidence>
<evidence type="ECO:0000256" key="2">
    <source>
        <dbReference type="ARBA" id="ARBA00006434"/>
    </source>
</evidence>
<protein>
    <recommendedName>
        <fullName evidence="12">Na+/solute symporter</fullName>
    </recommendedName>
</protein>
<organism evidence="10 11">
    <name type="scientific">Sistotremastrum niveocremeum HHB9708</name>
    <dbReference type="NCBI Taxonomy" id="1314777"/>
    <lineage>
        <taxon>Eukaryota</taxon>
        <taxon>Fungi</taxon>
        <taxon>Dikarya</taxon>
        <taxon>Basidiomycota</taxon>
        <taxon>Agaricomycotina</taxon>
        <taxon>Agaricomycetes</taxon>
        <taxon>Sistotremastrales</taxon>
        <taxon>Sistotremastraceae</taxon>
        <taxon>Sertulicium</taxon>
        <taxon>Sertulicium niveocremeum</taxon>
    </lineage>
</organism>